<evidence type="ECO:0000313" key="3">
    <source>
        <dbReference type="Proteomes" id="UP000216207"/>
    </source>
</evidence>
<organism evidence="2 3">
    <name type="scientific">Shouchella clausii</name>
    <name type="common">Alkalihalobacillus clausii</name>
    <dbReference type="NCBI Taxonomy" id="79880"/>
    <lineage>
        <taxon>Bacteria</taxon>
        <taxon>Bacillati</taxon>
        <taxon>Bacillota</taxon>
        <taxon>Bacilli</taxon>
        <taxon>Bacillales</taxon>
        <taxon>Bacillaceae</taxon>
        <taxon>Shouchella</taxon>
    </lineage>
</organism>
<dbReference type="AlphaFoldDB" id="A0A268P643"/>
<keyword evidence="1" id="KW-0812">Transmembrane</keyword>
<name>A0A268P643_SHOCL</name>
<feature type="transmembrane region" description="Helical" evidence="1">
    <location>
        <begin position="80"/>
        <end position="97"/>
    </location>
</feature>
<feature type="transmembrane region" description="Helical" evidence="1">
    <location>
        <begin position="51"/>
        <end position="74"/>
    </location>
</feature>
<reference evidence="2 3" key="1">
    <citation type="submission" date="2017-07" db="EMBL/GenBank/DDBJ databases">
        <title>Isolation and whole genome analysis of endospore-forming bacteria from heroin.</title>
        <authorList>
            <person name="Kalinowski J."/>
            <person name="Ahrens B."/>
            <person name="Al-Dilaimi A."/>
            <person name="Winkler A."/>
            <person name="Wibberg D."/>
            <person name="Schleenbecker U."/>
            <person name="Ruckert C."/>
            <person name="Wolfel R."/>
            <person name="Grass G."/>
        </authorList>
    </citation>
    <scope>NUCLEOTIDE SEQUENCE [LARGE SCALE GENOMIC DNA]</scope>
    <source>
        <strain evidence="2 3">7539</strain>
    </source>
</reference>
<feature type="transmembrane region" description="Helical" evidence="1">
    <location>
        <begin position="109"/>
        <end position="132"/>
    </location>
</feature>
<keyword evidence="1" id="KW-0472">Membrane</keyword>
<accession>A0A268P643</accession>
<evidence type="ECO:0008006" key="4">
    <source>
        <dbReference type="Google" id="ProtNLM"/>
    </source>
</evidence>
<dbReference type="Proteomes" id="UP000216207">
    <property type="component" value="Unassembled WGS sequence"/>
</dbReference>
<proteinExistence type="predicted"/>
<keyword evidence="1" id="KW-1133">Transmembrane helix</keyword>
<sequence length="133" mass="15756">MPLNFGFEEWALLIFYLFILYIKVSALLEYKKSRSELAKYELTDIHLPKTTKFFIIVISAIVVKFSVYILAIYLTRKISIILLAAILILLRLYVMWMRTRTLATLKIDGLTLMLETLFIICFIVYYFGYYILQ</sequence>
<dbReference type="EMBL" id="NPCC01000004">
    <property type="protein sequence ID" value="PAE90730.1"/>
    <property type="molecule type" value="Genomic_DNA"/>
</dbReference>
<comment type="caution">
    <text evidence="2">The sequence shown here is derived from an EMBL/GenBank/DDBJ whole genome shotgun (WGS) entry which is preliminary data.</text>
</comment>
<evidence type="ECO:0000256" key="1">
    <source>
        <dbReference type="SAM" id="Phobius"/>
    </source>
</evidence>
<feature type="transmembrane region" description="Helical" evidence="1">
    <location>
        <begin position="12"/>
        <end position="30"/>
    </location>
</feature>
<evidence type="ECO:0000313" key="2">
    <source>
        <dbReference type="EMBL" id="PAE90730.1"/>
    </source>
</evidence>
<gene>
    <name evidence="2" type="ORF">CHH72_02290</name>
</gene>
<dbReference type="RefSeq" id="WP_095236262.1">
    <property type="nucleotide sequence ID" value="NZ_NPCC01000004.1"/>
</dbReference>
<protein>
    <recommendedName>
        <fullName evidence="4">DUF4181 domain-containing protein</fullName>
    </recommendedName>
</protein>